<comment type="function">
    <text evidence="5">Effector that suppresses plant defense responses during pathogen infection.</text>
</comment>
<evidence type="ECO:0000313" key="7">
    <source>
        <dbReference type="Proteomes" id="UP000002640"/>
    </source>
</evidence>
<comment type="similarity">
    <text evidence="2 5">Belongs to the RxLR effector family.</text>
</comment>
<sequence>MLRILHRTLAQAAPKYDYTDSTGARFLRKREADEENDLTAEERNFAKNLYSKIVKKNALKLFTKTNDQLAAKKYSPSHLFDALKTLRKSGVPEEKLVGLLGKADDWSDHWYRTAGHLDPVRN</sequence>
<keyword evidence="3 5" id="KW-0964">Secreted</keyword>
<dbReference type="RefSeq" id="XP_009536474.1">
    <property type="nucleotide sequence ID" value="XM_009538179.1"/>
</dbReference>
<comment type="subcellular location">
    <subcellularLocation>
        <location evidence="1 5">Secreted</location>
    </subcellularLocation>
</comment>
<dbReference type="AlphaFoldDB" id="G5A8S6"/>
<dbReference type="Proteomes" id="UP000002640">
    <property type="component" value="Unassembled WGS sequence"/>
</dbReference>
<dbReference type="GeneID" id="20642695"/>
<dbReference type="OMA" id="WYRTAGH"/>
<reference evidence="6 7" key="1">
    <citation type="journal article" date="2006" name="Science">
        <title>Phytophthora genome sequences uncover evolutionary origins and mechanisms of pathogenesis.</title>
        <authorList>
            <person name="Tyler B.M."/>
            <person name="Tripathy S."/>
            <person name="Zhang X."/>
            <person name="Dehal P."/>
            <person name="Jiang R.H."/>
            <person name="Aerts A."/>
            <person name="Arredondo F.D."/>
            <person name="Baxter L."/>
            <person name="Bensasson D."/>
            <person name="Beynon J.L."/>
            <person name="Chapman J."/>
            <person name="Damasceno C.M."/>
            <person name="Dorrance A.E."/>
            <person name="Dou D."/>
            <person name="Dickerman A.W."/>
            <person name="Dubchak I.L."/>
            <person name="Garbelotto M."/>
            <person name="Gijzen M."/>
            <person name="Gordon S.G."/>
            <person name="Govers F."/>
            <person name="Grunwald N.J."/>
            <person name="Huang W."/>
            <person name="Ivors K.L."/>
            <person name="Jones R.W."/>
            <person name="Kamoun S."/>
            <person name="Krampis K."/>
            <person name="Lamour K.H."/>
            <person name="Lee M.K."/>
            <person name="McDonald W.H."/>
            <person name="Medina M."/>
            <person name="Meijer H.J."/>
            <person name="Nordberg E.K."/>
            <person name="Maclean D.J."/>
            <person name="Ospina-Giraldo M.D."/>
            <person name="Morris P.F."/>
            <person name="Phuntumart V."/>
            <person name="Putnam N.H."/>
            <person name="Rash S."/>
            <person name="Rose J.K."/>
            <person name="Sakihama Y."/>
            <person name="Salamov A.A."/>
            <person name="Savidor A."/>
            <person name="Scheuring C.F."/>
            <person name="Smith B.M."/>
            <person name="Sobral B.W."/>
            <person name="Terry A."/>
            <person name="Torto-Alalibo T.A."/>
            <person name="Win J."/>
            <person name="Xu Z."/>
            <person name="Zhang H."/>
            <person name="Grigoriev I.V."/>
            <person name="Rokhsar D.S."/>
            <person name="Boore J.L."/>
        </authorList>
    </citation>
    <scope>NUCLEOTIDE SEQUENCE [LARGE SCALE GENOMIC DNA]</scope>
    <source>
        <strain evidence="6 7">P6497</strain>
    </source>
</reference>
<dbReference type="KEGG" id="psoj:PHYSODRAFT_306271"/>
<accession>G5A8S6</accession>
<comment type="domain">
    <text evidence="5">The RxLR-dEER motif acts to carry the protein into the host cell cytoplasm through binding to cell surface phosphatidylinositol-3-phosphate.</text>
</comment>
<name>G5A8S6_PHYSP</name>
<protein>
    <recommendedName>
        <fullName evidence="5">RxLR effector protein</fullName>
    </recommendedName>
</protein>
<organism evidence="6 7">
    <name type="scientific">Phytophthora sojae (strain P6497)</name>
    <name type="common">Soybean stem and root rot agent</name>
    <name type="synonym">Phytophthora megasperma f. sp. glycines</name>
    <dbReference type="NCBI Taxonomy" id="1094619"/>
    <lineage>
        <taxon>Eukaryota</taxon>
        <taxon>Sar</taxon>
        <taxon>Stramenopiles</taxon>
        <taxon>Oomycota</taxon>
        <taxon>Peronosporomycetes</taxon>
        <taxon>Peronosporales</taxon>
        <taxon>Peronosporaceae</taxon>
        <taxon>Phytophthora</taxon>
    </lineage>
</organism>
<proteinExistence type="inferred from homology"/>
<dbReference type="SMR" id="G5A8S6"/>
<evidence type="ECO:0000313" key="6">
    <source>
        <dbReference type="EMBL" id="EGZ08302.1"/>
    </source>
</evidence>
<dbReference type="Pfam" id="PF16810">
    <property type="entry name" value="RXLR"/>
    <property type="match status" value="1"/>
</dbReference>
<dbReference type="EMBL" id="JH159161">
    <property type="protein sequence ID" value="EGZ08302.1"/>
    <property type="molecule type" value="Genomic_DNA"/>
</dbReference>
<keyword evidence="4" id="KW-0732">Signal</keyword>
<dbReference type="InterPro" id="IPR031825">
    <property type="entry name" value="RXLR"/>
</dbReference>
<evidence type="ECO:0000256" key="1">
    <source>
        <dbReference type="ARBA" id="ARBA00004613"/>
    </source>
</evidence>
<dbReference type="InParanoid" id="G5A8S6"/>
<evidence type="ECO:0000256" key="5">
    <source>
        <dbReference type="RuleBase" id="RU367124"/>
    </source>
</evidence>
<evidence type="ECO:0000256" key="4">
    <source>
        <dbReference type="ARBA" id="ARBA00022729"/>
    </source>
</evidence>
<keyword evidence="7" id="KW-1185">Reference proteome</keyword>
<evidence type="ECO:0000256" key="3">
    <source>
        <dbReference type="ARBA" id="ARBA00022525"/>
    </source>
</evidence>
<gene>
    <name evidence="6" type="ORF">PHYSODRAFT_306271</name>
</gene>
<evidence type="ECO:0000256" key="2">
    <source>
        <dbReference type="ARBA" id="ARBA00010400"/>
    </source>
</evidence>